<accession>A0A5C6F7C9</accession>
<evidence type="ECO:0008006" key="3">
    <source>
        <dbReference type="Google" id="ProtNLM"/>
    </source>
</evidence>
<dbReference type="OrthoDB" id="9761426at2"/>
<protein>
    <recommendedName>
        <fullName evidence="3">DUF4832 domain-containing protein</fullName>
    </recommendedName>
</protein>
<sequence>MQQRFSIFKTLLILGMGLIGSQCEDSTAQETATAWRTVNVSNTITRVAPWSGIVFWNDNDAVDTDAIQLEYSYVKYNDIVRDKGVYDWTMVETLLDQAASRGHQQILRFYFIYPGEPTTVPDYIKQLSHYKEITAKSEGNPTGFVDWSAPEVQQFALDFYSEFAARYDQDPRLAYLQTGFGLWAEYHIYDGPWKMGQTFPTKQFQTTFLNHLAKQFRDTPWMISIDAADTDYTPFDDQPELLRLNFGVFDDSFLCKPHAKENAKNWAFFGRDRWERGPGGGEFSYYNKKDQKLALSASGPNGRTFQDMASEFHLTFIIGNDQSRYQPMPRIAEAGMAIGYRMTISDCQTNGNDWRIKVTNSGIAPMYHDAFVAIGDRRSATSLKGLLPGKSAVCEIAKGGSKPDISIQSDRLVNGQTIPFEAK</sequence>
<keyword evidence="2" id="KW-1185">Reference proteome</keyword>
<reference evidence="1 2" key="1">
    <citation type="submission" date="2019-02" db="EMBL/GenBank/DDBJ databases">
        <title>Deep-cultivation of Planctomycetes and their phenomic and genomic characterization uncovers novel biology.</title>
        <authorList>
            <person name="Wiegand S."/>
            <person name="Jogler M."/>
            <person name="Boedeker C."/>
            <person name="Pinto D."/>
            <person name="Vollmers J."/>
            <person name="Rivas-Marin E."/>
            <person name="Kohn T."/>
            <person name="Peeters S.H."/>
            <person name="Heuer A."/>
            <person name="Rast P."/>
            <person name="Oberbeckmann S."/>
            <person name="Bunk B."/>
            <person name="Jeske O."/>
            <person name="Meyerdierks A."/>
            <person name="Storesund J.E."/>
            <person name="Kallscheuer N."/>
            <person name="Luecker S."/>
            <person name="Lage O.M."/>
            <person name="Pohl T."/>
            <person name="Merkel B.J."/>
            <person name="Hornburger P."/>
            <person name="Mueller R.-W."/>
            <person name="Bruemmer F."/>
            <person name="Labrenz M."/>
            <person name="Spormann A.M."/>
            <person name="Op Den Camp H."/>
            <person name="Overmann J."/>
            <person name="Amann R."/>
            <person name="Jetten M.S.M."/>
            <person name="Mascher T."/>
            <person name="Medema M.H."/>
            <person name="Devos D.P."/>
            <person name="Kaster A.-K."/>
            <person name="Ovreas L."/>
            <person name="Rohde M."/>
            <person name="Galperin M.Y."/>
            <person name="Jogler C."/>
        </authorList>
    </citation>
    <scope>NUCLEOTIDE SEQUENCE [LARGE SCALE GENOMIC DNA]</scope>
    <source>
        <strain evidence="1 2">Poly51</strain>
    </source>
</reference>
<organism evidence="1 2">
    <name type="scientific">Rubripirellula tenax</name>
    <dbReference type="NCBI Taxonomy" id="2528015"/>
    <lineage>
        <taxon>Bacteria</taxon>
        <taxon>Pseudomonadati</taxon>
        <taxon>Planctomycetota</taxon>
        <taxon>Planctomycetia</taxon>
        <taxon>Pirellulales</taxon>
        <taxon>Pirellulaceae</taxon>
        <taxon>Rubripirellula</taxon>
    </lineage>
</organism>
<dbReference type="InterPro" id="IPR017853">
    <property type="entry name" value="GH"/>
</dbReference>
<dbReference type="EMBL" id="SJPW01000003">
    <property type="protein sequence ID" value="TWU56500.1"/>
    <property type="molecule type" value="Genomic_DNA"/>
</dbReference>
<name>A0A5C6F7C9_9BACT</name>
<evidence type="ECO:0000313" key="2">
    <source>
        <dbReference type="Proteomes" id="UP000318288"/>
    </source>
</evidence>
<comment type="caution">
    <text evidence="1">The sequence shown here is derived from an EMBL/GenBank/DDBJ whole genome shotgun (WGS) entry which is preliminary data.</text>
</comment>
<gene>
    <name evidence="1" type="ORF">Poly51_24110</name>
</gene>
<proteinExistence type="predicted"/>
<dbReference type="Proteomes" id="UP000318288">
    <property type="component" value="Unassembled WGS sequence"/>
</dbReference>
<dbReference type="RefSeq" id="WP_146457619.1">
    <property type="nucleotide sequence ID" value="NZ_SJPW01000003.1"/>
</dbReference>
<dbReference type="SUPFAM" id="SSF51445">
    <property type="entry name" value="(Trans)glycosidases"/>
    <property type="match status" value="1"/>
</dbReference>
<dbReference type="Gene3D" id="3.20.20.80">
    <property type="entry name" value="Glycosidases"/>
    <property type="match status" value="1"/>
</dbReference>
<evidence type="ECO:0000313" key="1">
    <source>
        <dbReference type="EMBL" id="TWU56500.1"/>
    </source>
</evidence>
<dbReference type="AlphaFoldDB" id="A0A5C6F7C9"/>